<name>A0ABV4UR26_9MICC</name>
<keyword evidence="6 10" id="KW-0472">Membrane</keyword>
<keyword evidence="4 10" id="KW-0812">Transmembrane</keyword>
<evidence type="ECO:0000256" key="1">
    <source>
        <dbReference type="ARBA" id="ARBA00004117"/>
    </source>
</evidence>
<evidence type="ECO:0000313" key="12">
    <source>
        <dbReference type="Proteomes" id="UP001575652"/>
    </source>
</evidence>
<dbReference type="RefSeq" id="WP_373972539.1">
    <property type="nucleotide sequence ID" value="NZ_JBHDLJ010000010.1"/>
</dbReference>
<evidence type="ECO:0000256" key="8">
    <source>
        <dbReference type="ARBA" id="ARBA00037937"/>
    </source>
</evidence>
<reference evidence="11 12" key="1">
    <citation type="submission" date="2024-09" db="EMBL/GenBank/DDBJ databases">
        <authorList>
            <person name="Salinas-Garcia M.A."/>
            <person name="Prieme A."/>
        </authorList>
    </citation>
    <scope>NUCLEOTIDE SEQUENCE [LARGE SCALE GENOMIC DNA]</scope>
    <source>
        <strain evidence="11 12">DSM 21081</strain>
    </source>
</reference>
<sequence>MDNLFIALRVIVSLAAVLGLLYVLQRRLVPRLGAAGHRHVDVVARQGIGPKASVVLVDVEGRRYLLGVAEHAVSVLDSFDVPAETAVPDAPPGGDDGGDPFAPSLRRARDAQPGSPLAGSVLSGQTWRQAAAALRRSPSP</sequence>
<dbReference type="EMBL" id="JBHDLJ010000010">
    <property type="protein sequence ID" value="MFB0835363.1"/>
    <property type="molecule type" value="Genomic_DNA"/>
</dbReference>
<evidence type="ECO:0000256" key="7">
    <source>
        <dbReference type="ARBA" id="ARBA00023143"/>
    </source>
</evidence>
<evidence type="ECO:0000313" key="11">
    <source>
        <dbReference type="EMBL" id="MFB0835363.1"/>
    </source>
</evidence>
<keyword evidence="12" id="KW-1185">Reference proteome</keyword>
<evidence type="ECO:0000256" key="10">
    <source>
        <dbReference type="SAM" id="Phobius"/>
    </source>
</evidence>
<feature type="transmembrane region" description="Helical" evidence="10">
    <location>
        <begin position="6"/>
        <end position="24"/>
    </location>
</feature>
<evidence type="ECO:0000256" key="3">
    <source>
        <dbReference type="ARBA" id="ARBA00022475"/>
    </source>
</evidence>
<evidence type="ECO:0000256" key="2">
    <source>
        <dbReference type="ARBA" id="ARBA00004236"/>
    </source>
</evidence>
<keyword evidence="5 10" id="KW-1133">Transmembrane helix</keyword>
<dbReference type="PANTHER" id="PTHR38766:SF1">
    <property type="entry name" value="FLAGELLAR PROTEIN FLIO"/>
    <property type="match status" value="1"/>
</dbReference>
<comment type="similarity">
    <text evidence="8">Belongs to the FliO/MopB family.</text>
</comment>
<dbReference type="InterPro" id="IPR022781">
    <property type="entry name" value="Flagellar_biosynth_FliO"/>
</dbReference>
<proteinExistence type="inferred from homology"/>
<keyword evidence="7" id="KW-0975">Bacterial flagellum</keyword>
<organism evidence="11 12">
    <name type="scientific">Arthrobacter halodurans</name>
    <dbReference type="NCBI Taxonomy" id="516699"/>
    <lineage>
        <taxon>Bacteria</taxon>
        <taxon>Bacillati</taxon>
        <taxon>Actinomycetota</taxon>
        <taxon>Actinomycetes</taxon>
        <taxon>Micrococcales</taxon>
        <taxon>Micrococcaceae</taxon>
        <taxon>Arthrobacter</taxon>
    </lineage>
</organism>
<evidence type="ECO:0000256" key="5">
    <source>
        <dbReference type="ARBA" id="ARBA00022989"/>
    </source>
</evidence>
<dbReference type="PANTHER" id="PTHR38766">
    <property type="entry name" value="FLAGELLAR PROTEIN FLIO"/>
    <property type="match status" value="1"/>
</dbReference>
<accession>A0ABV4UR26</accession>
<evidence type="ECO:0000256" key="6">
    <source>
        <dbReference type="ARBA" id="ARBA00023136"/>
    </source>
</evidence>
<keyword evidence="3" id="KW-1003">Cell membrane</keyword>
<gene>
    <name evidence="11" type="ORF">ACETWP_12260</name>
</gene>
<dbReference type="InterPro" id="IPR052205">
    <property type="entry name" value="FliO/MopB"/>
</dbReference>
<protein>
    <submittedName>
        <fullName evidence="11">FliO/MopB family protein</fullName>
    </submittedName>
</protein>
<evidence type="ECO:0000256" key="4">
    <source>
        <dbReference type="ARBA" id="ARBA00022692"/>
    </source>
</evidence>
<dbReference type="Pfam" id="PF04347">
    <property type="entry name" value="FliO"/>
    <property type="match status" value="1"/>
</dbReference>
<dbReference type="Proteomes" id="UP001575652">
    <property type="component" value="Unassembled WGS sequence"/>
</dbReference>
<feature type="region of interest" description="Disordered" evidence="9">
    <location>
        <begin position="84"/>
        <end position="122"/>
    </location>
</feature>
<comment type="caution">
    <text evidence="11">The sequence shown here is derived from an EMBL/GenBank/DDBJ whole genome shotgun (WGS) entry which is preliminary data.</text>
</comment>
<evidence type="ECO:0000256" key="9">
    <source>
        <dbReference type="SAM" id="MobiDB-lite"/>
    </source>
</evidence>
<comment type="subcellular location">
    <subcellularLocation>
        <location evidence="1">Bacterial flagellum basal body</location>
    </subcellularLocation>
    <subcellularLocation>
        <location evidence="2">Cell membrane</location>
    </subcellularLocation>
</comment>